<accession>A0AAW1JUE1</accession>
<evidence type="ECO:0000259" key="1">
    <source>
        <dbReference type="Pfam" id="PF07727"/>
    </source>
</evidence>
<keyword evidence="2" id="KW-0808">Transferase</keyword>
<gene>
    <name evidence="2" type="ORF">QE152_g27712</name>
</gene>
<feature type="domain" description="Reverse transcriptase Ty1/copia-type" evidence="1">
    <location>
        <begin position="3"/>
        <end position="59"/>
    </location>
</feature>
<dbReference type="Pfam" id="PF07727">
    <property type="entry name" value="RVT_2"/>
    <property type="match status" value="1"/>
</dbReference>
<keyword evidence="2" id="KW-0695">RNA-directed DNA polymerase</keyword>
<sequence length="119" mass="14187">MKNNAWKLVKKPEGVKVIDNKWVFKLKCDENGKVTKYKARLVARGFRQEKGLDYEETSKDPLDHKRLKHVDIKYHFIREEIRRNVIKPVYIASKNQIADILTKSLSLQPYMYLRNKLLN</sequence>
<organism evidence="2 3">
    <name type="scientific">Popillia japonica</name>
    <name type="common">Japanese beetle</name>
    <dbReference type="NCBI Taxonomy" id="7064"/>
    <lineage>
        <taxon>Eukaryota</taxon>
        <taxon>Metazoa</taxon>
        <taxon>Ecdysozoa</taxon>
        <taxon>Arthropoda</taxon>
        <taxon>Hexapoda</taxon>
        <taxon>Insecta</taxon>
        <taxon>Pterygota</taxon>
        <taxon>Neoptera</taxon>
        <taxon>Endopterygota</taxon>
        <taxon>Coleoptera</taxon>
        <taxon>Polyphaga</taxon>
        <taxon>Scarabaeiformia</taxon>
        <taxon>Scarabaeidae</taxon>
        <taxon>Rutelinae</taxon>
        <taxon>Popillia</taxon>
    </lineage>
</organism>
<dbReference type="EMBL" id="JASPKY010000345">
    <property type="protein sequence ID" value="KAK9707668.1"/>
    <property type="molecule type" value="Genomic_DNA"/>
</dbReference>
<dbReference type="AlphaFoldDB" id="A0AAW1JUE1"/>
<dbReference type="GO" id="GO:0003964">
    <property type="term" value="F:RNA-directed DNA polymerase activity"/>
    <property type="evidence" value="ECO:0007669"/>
    <property type="project" value="UniProtKB-KW"/>
</dbReference>
<comment type="caution">
    <text evidence="2">The sequence shown here is derived from an EMBL/GenBank/DDBJ whole genome shotgun (WGS) entry which is preliminary data.</text>
</comment>
<keyword evidence="2" id="KW-0548">Nucleotidyltransferase</keyword>
<name>A0AAW1JUE1_POPJA</name>
<dbReference type="InterPro" id="IPR013103">
    <property type="entry name" value="RVT_2"/>
</dbReference>
<protein>
    <submittedName>
        <fullName evidence="2">Reverse transcriptase (RNA-dependent DNA polymerase)</fullName>
    </submittedName>
</protein>
<dbReference type="CDD" id="cd09272">
    <property type="entry name" value="RNase_HI_RT_Ty1"/>
    <property type="match status" value="1"/>
</dbReference>
<keyword evidence="3" id="KW-1185">Reference proteome</keyword>
<evidence type="ECO:0000313" key="3">
    <source>
        <dbReference type="Proteomes" id="UP001458880"/>
    </source>
</evidence>
<dbReference type="Proteomes" id="UP001458880">
    <property type="component" value="Unassembled WGS sequence"/>
</dbReference>
<proteinExistence type="predicted"/>
<evidence type="ECO:0000313" key="2">
    <source>
        <dbReference type="EMBL" id="KAK9707668.1"/>
    </source>
</evidence>
<reference evidence="2 3" key="1">
    <citation type="journal article" date="2024" name="BMC Genomics">
        <title>De novo assembly and annotation of Popillia japonica's genome with initial clues to its potential as an invasive pest.</title>
        <authorList>
            <person name="Cucini C."/>
            <person name="Boschi S."/>
            <person name="Funari R."/>
            <person name="Cardaioli E."/>
            <person name="Iannotti N."/>
            <person name="Marturano G."/>
            <person name="Paoli F."/>
            <person name="Bruttini M."/>
            <person name="Carapelli A."/>
            <person name="Frati F."/>
            <person name="Nardi F."/>
        </authorList>
    </citation>
    <scope>NUCLEOTIDE SEQUENCE [LARGE SCALE GENOMIC DNA]</scope>
    <source>
        <strain evidence="2">DMR45628</strain>
    </source>
</reference>